<evidence type="ECO:0000256" key="8">
    <source>
        <dbReference type="ARBA" id="ARBA00034923"/>
    </source>
</evidence>
<dbReference type="Proteomes" id="UP000468995">
    <property type="component" value="Unassembled WGS sequence"/>
</dbReference>
<name>A0AA43TGW9_KLEPN</name>
<keyword evidence="4" id="KW-0067">ATP-binding</keyword>
<evidence type="ECO:0000256" key="7">
    <source>
        <dbReference type="ARBA" id="ARBA00034808"/>
    </source>
</evidence>
<dbReference type="GO" id="GO:0000725">
    <property type="term" value="P:recombinational repair"/>
    <property type="evidence" value="ECO:0007669"/>
    <property type="project" value="TreeGrafter"/>
</dbReference>
<keyword evidence="5" id="KW-0413">Isomerase</keyword>
<dbReference type="PANTHER" id="PTHR11070:SF2">
    <property type="entry name" value="ATP-DEPENDENT DNA HELICASE SRS2"/>
    <property type="match status" value="1"/>
</dbReference>
<dbReference type="PROSITE" id="PS51198">
    <property type="entry name" value="UVRD_HELICASE_ATP_BIND"/>
    <property type="match status" value="1"/>
</dbReference>
<dbReference type="InterPro" id="IPR014016">
    <property type="entry name" value="UvrD-like_ATP-bd"/>
</dbReference>
<organism evidence="10 11">
    <name type="scientific">Klebsiella pneumoniae</name>
    <dbReference type="NCBI Taxonomy" id="573"/>
    <lineage>
        <taxon>Bacteria</taxon>
        <taxon>Pseudomonadati</taxon>
        <taxon>Pseudomonadota</taxon>
        <taxon>Gammaproteobacteria</taxon>
        <taxon>Enterobacterales</taxon>
        <taxon>Enterobacteriaceae</taxon>
        <taxon>Klebsiella/Raoultella group</taxon>
        <taxon>Klebsiella</taxon>
        <taxon>Klebsiella pneumoniae complex</taxon>
    </lineage>
</organism>
<proteinExistence type="predicted"/>
<protein>
    <recommendedName>
        <fullName evidence="7">DNA 3'-5' helicase</fullName>
        <ecNumber evidence="7">5.6.2.4</ecNumber>
    </recommendedName>
    <alternativeName>
        <fullName evidence="8">DNA 3'-5' helicase II</fullName>
    </alternativeName>
</protein>
<evidence type="ECO:0000256" key="3">
    <source>
        <dbReference type="ARBA" id="ARBA00022806"/>
    </source>
</evidence>
<comment type="catalytic activity">
    <reaction evidence="6">
        <text>Couples ATP hydrolysis with the unwinding of duplex DNA by translocating in the 3'-5' direction.</text>
        <dbReference type="EC" id="5.6.2.4"/>
    </reaction>
</comment>
<evidence type="ECO:0000256" key="5">
    <source>
        <dbReference type="ARBA" id="ARBA00023235"/>
    </source>
</evidence>
<dbReference type="InterPro" id="IPR014017">
    <property type="entry name" value="DNA_helicase_UvrD-like_C"/>
</dbReference>
<keyword evidence="2" id="KW-0378">Hydrolase</keyword>
<reference evidence="10 11" key="1">
    <citation type="submission" date="2019-07" db="EMBL/GenBank/DDBJ databases">
        <title>Genome sequence of OXA-232-producing Klebsiella pneumoniae ST23 from septicemic neonate.</title>
        <authorList>
            <person name="Mukherjee S."/>
            <person name="Naha S."/>
            <person name="Bhadury P."/>
            <person name="Basu S."/>
        </authorList>
    </citation>
    <scope>NUCLEOTIDE SEQUENCE [LARGE SCALE GENOMIC DNA]</scope>
    <source>
        <strain evidence="10 11">EN5275</strain>
    </source>
</reference>
<accession>A0AA43TGW9</accession>
<dbReference type="GO" id="GO:0043138">
    <property type="term" value="F:3'-5' DNA helicase activity"/>
    <property type="evidence" value="ECO:0007669"/>
    <property type="project" value="UniProtKB-EC"/>
</dbReference>
<dbReference type="EMBL" id="VINI01000007">
    <property type="protein sequence ID" value="MSS31196.1"/>
    <property type="molecule type" value="Genomic_DNA"/>
</dbReference>
<dbReference type="InterPro" id="IPR000212">
    <property type="entry name" value="DNA_helicase_UvrD/REP"/>
</dbReference>
<dbReference type="Gene3D" id="3.40.50.300">
    <property type="entry name" value="P-loop containing nucleotide triphosphate hydrolases"/>
    <property type="match status" value="3"/>
</dbReference>
<gene>
    <name evidence="10" type="ORF">FME62_10435</name>
</gene>
<evidence type="ECO:0000256" key="1">
    <source>
        <dbReference type="ARBA" id="ARBA00022741"/>
    </source>
</evidence>
<dbReference type="AlphaFoldDB" id="A0AA43TGW9"/>
<evidence type="ECO:0000256" key="6">
    <source>
        <dbReference type="ARBA" id="ARBA00034617"/>
    </source>
</evidence>
<dbReference type="Pfam" id="PF00580">
    <property type="entry name" value="UvrD-helicase"/>
    <property type="match status" value="2"/>
</dbReference>
<evidence type="ECO:0000256" key="2">
    <source>
        <dbReference type="ARBA" id="ARBA00022801"/>
    </source>
</evidence>
<dbReference type="RefSeq" id="WP_012737251.1">
    <property type="nucleotide sequence ID" value="NZ_AP025246.1"/>
</dbReference>
<keyword evidence="3 10" id="KW-0347">Helicase</keyword>
<dbReference type="EC" id="5.6.2.4" evidence="7"/>
<sequence>MTSQWLPSEGIEPTQELMDIIFCDQSVSVLAGAGAGKTELLAQKSNYLLQTGKCMWPKRILCLSYKKEAQENIKTRVMKRCGQRGERFDSYTFDAFCKSIVDRFKDVLPENKRPLNNYDLVFNQKANNGKDKISFDLIRSLALDILTIRTDIVDLFSLTYSHVFIDEFQDTRSDQYEMIKLLFKDKGTQLLAVGDINQSIMLWAGAKKTVFEDCEKEFNTTKKLLVHNFRASEEIQEVLRCFIHFVQNDANFTPIIKSIDNCTIHYYDNELSEADDIADKIARFITSGIEEKEICVLVKQQSEQYTEKLRDKLTTKGIRNLDLSELQDVLKEPLGQIFAALFKVYTSRSSSSYTELCDLYLELHRVSRGDEKEDALIKVLSDNIAENKKNLGDEPSPDSLITCIKDIITLFGVKRMVGRWNQYKSADYWDKIWRNLEQHLRYTIDATHSLNEAALMFQAENSVQVMNVHKCKGLEYKVVIFLGLEDQAFWAYKNAKFENDCALYVALSRAKESIIITSTKCREHRITNWRDDRTSTYKNIGPIYSFLTKHCKFREVR</sequence>
<keyword evidence="1" id="KW-0547">Nucleotide-binding</keyword>
<dbReference type="CDD" id="cd17932">
    <property type="entry name" value="DEXQc_UvrD"/>
    <property type="match status" value="1"/>
</dbReference>
<dbReference type="GO" id="GO:0003677">
    <property type="term" value="F:DNA binding"/>
    <property type="evidence" value="ECO:0007669"/>
    <property type="project" value="InterPro"/>
</dbReference>
<dbReference type="GO" id="GO:0005524">
    <property type="term" value="F:ATP binding"/>
    <property type="evidence" value="ECO:0007669"/>
    <property type="project" value="UniProtKB-UniRule"/>
</dbReference>
<comment type="caution">
    <text evidence="10">The sequence shown here is derived from an EMBL/GenBank/DDBJ whole genome shotgun (WGS) entry which is preliminary data.</text>
</comment>
<dbReference type="InterPro" id="IPR027417">
    <property type="entry name" value="P-loop_NTPase"/>
</dbReference>
<evidence type="ECO:0000313" key="11">
    <source>
        <dbReference type="Proteomes" id="UP000468995"/>
    </source>
</evidence>
<comment type="catalytic activity">
    <reaction evidence="9">
        <text>ATP + H2O = ADP + phosphate + H(+)</text>
        <dbReference type="Rhea" id="RHEA:13065"/>
        <dbReference type="ChEBI" id="CHEBI:15377"/>
        <dbReference type="ChEBI" id="CHEBI:15378"/>
        <dbReference type="ChEBI" id="CHEBI:30616"/>
        <dbReference type="ChEBI" id="CHEBI:43474"/>
        <dbReference type="ChEBI" id="CHEBI:456216"/>
        <dbReference type="EC" id="5.6.2.4"/>
    </reaction>
</comment>
<dbReference type="GO" id="GO:0016787">
    <property type="term" value="F:hydrolase activity"/>
    <property type="evidence" value="ECO:0007669"/>
    <property type="project" value="UniProtKB-UniRule"/>
</dbReference>
<dbReference type="Pfam" id="PF13361">
    <property type="entry name" value="UvrD_C"/>
    <property type="match status" value="2"/>
</dbReference>
<dbReference type="SUPFAM" id="SSF52540">
    <property type="entry name" value="P-loop containing nucleoside triphosphate hydrolases"/>
    <property type="match status" value="1"/>
</dbReference>
<dbReference type="PANTHER" id="PTHR11070">
    <property type="entry name" value="UVRD / RECB / PCRA DNA HELICASE FAMILY MEMBER"/>
    <property type="match status" value="1"/>
</dbReference>
<evidence type="ECO:0000313" key="10">
    <source>
        <dbReference type="EMBL" id="MSS31196.1"/>
    </source>
</evidence>
<evidence type="ECO:0000256" key="4">
    <source>
        <dbReference type="ARBA" id="ARBA00022840"/>
    </source>
</evidence>
<evidence type="ECO:0000256" key="9">
    <source>
        <dbReference type="ARBA" id="ARBA00048988"/>
    </source>
</evidence>